<reference evidence="2" key="1">
    <citation type="submission" date="2018-05" db="EMBL/GenBank/DDBJ databases">
        <authorList>
            <person name="Lanie J.A."/>
            <person name="Ng W.-L."/>
            <person name="Kazmierczak K.M."/>
            <person name="Andrzejewski T.M."/>
            <person name="Davidsen T.M."/>
            <person name="Wayne K.J."/>
            <person name="Tettelin H."/>
            <person name="Glass J.I."/>
            <person name="Rusch D."/>
            <person name="Podicherti R."/>
            <person name="Tsui H.-C.T."/>
            <person name="Winkler M.E."/>
        </authorList>
    </citation>
    <scope>NUCLEOTIDE SEQUENCE</scope>
</reference>
<protein>
    <recommendedName>
        <fullName evidence="1">Thioredoxin domain-containing protein</fullName>
    </recommendedName>
</protein>
<dbReference type="Pfam" id="PF13905">
    <property type="entry name" value="Thioredoxin_8"/>
    <property type="match status" value="1"/>
</dbReference>
<name>A0A381S5N1_9ZZZZ</name>
<organism evidence="2">
    <name type="scientific">marine metagenome</name>
    <dbReference type="NCBI Taxonomy" id="408172"/>
    <lineage>
        <taxon>unclassified sequences</taxon>
        <taxon>metagenomes</taxon>
        <taxon>ecological metagenomes</taxon>
    </lineage>
</organism>
<feature type="domain" description="Thioredoxin" evidence="1">
    <location>
        <begin position="1"/>
        <end position="156"/>
    </location>
</feature>
<dbReference type="CDD" id="cd02966">
    <property type="entry name" value="TlpA_like_family"/>
    <property type="match status" value="1"/>
</dbReference>
<dbReference type="InterPro" id="IPR050553">
    <property type="entry name" value="Thioredoxin_ResA/DsbE_sf"/>
</dbReference>
<evidence type="ECO:0000313" key="2">
    <source>
        <dbReference type="EMBL" id="SUZ98631.1"/>
    </source>
</evidence>
<dbReference type="PANTHER" id="PTHR42852:SF17">
    <property type="entry name" value="THIOREDOXIN-LIKE PROTEIN HI_1115"/>
    <property type="match status" value="1"/>
</dbReference>
<sequence length="157" mass="18003">MFFSTVFFSVFILGCSQVELVKADSKTIHDHIASFRGQKAVLLNVWATTCAPCVEEFPMIVDLGKEIHDLEIVFVSADFDDKINEVIDFLNDHHVYRISYIKNEKDQPFINGIHSTWTGSLPFTILFGKNSGEIVSYWEGKEQESKFRKHIQLAINE</sequence>
<dbReference type="Gene3D" id="3.40.30.10">
    <property type="entry name" value="Glutaredoxin"/>
    <property type="match status" value="1"/>
</dbReference>
<dbReference type="InterPro" id="IPR036249">
    <property type="entry name" value="Thioredoxin-like_sf"/>
</dbReference>
<dbReference type="InterPro" id="IPR017937">
    <property type="entry name" value="Thioredoxin_CS"/>
</dbReference>
<dbReference type="PROSITE" id="PS00194">
    <property type="entry name" value="THIOREDOXIN_1"/>
    <property type="match status" value="1"/>
</dbReference>
<evidence type="ECO:0000259" key="1">
    <source>
        <dbReference type="PROSITE" id="PS51352"/>
    </source>
</evidence>
<dbReference type="EMBL" id="UINC01002623">
    <property type="protein sequence ID" value="SUZ98631.1"/>
    <property type="molecule type" value="Genomic_DNA"/>
</dbReference>
<dbReference type="InterPro" id="IPR012336">
    <property type="entry name" value="Thioredoxin-like_fold"/>
</dbReference>
<dbReference type="AlphaFoldDB" id="A0A381S5N1"/>
<accession>A0A381S5N1</accession>
<gene>
    <name evidence="2" type="ORF">METZ01_LOCUS51485</name>
</gene>
<proteinExistence type="predicted"/>
<dbReference type="PANTHER" id="PTHR42852">
    <property type="entry name" value="THIOL:DISULFIDE INTERCHANGE PROTEIN DSBE"/>
    <property type="match status" value="1"/>
</dbReference>
<dbReference type="PROSITE" id="PS51352">
    <property type="entry name" value="THIOREDOXIN_2"/>
    <property type="match status" value="1"/>
</dbReference>
<dbReference type="InterPro" id="IPR013766">
    <property type="entry name" value="Thioredoxin_domain"/>
</dbReference>
<dbReference type="SUPFAM" id="SSF52833">
    <property type="entry name" value="Thioredoxin-like"/>
    <property type="match status" value="1"/>
</dbReference>